<protein>
    <recommendedName>
        <fullName evidence="2">Mur ligase central domain-containing protein</fullName>
    </recommendedName>
</protein>
<name>A0A7C8HE16_9FIRM</name>
<proteinExistence type="predicted"/>
<dbReference type="InterPro" id="IPR036565">
    <property type="entry name" value="Mur-like_cat_sf"/>
</dbReference>
<keyword evidence="4" id="KW-1185">Reference proteome</keyword>
<accession>A0A7C8HE16</accession>
<organism evidence="3 4">
    <name type="scientific">Defluviitalea raffinosedens</name>
    <dbReference type="NCBI Taxonomy" id="1450156"/>
    <lineage>
        <taxon>Bacteria</taxon>
        <taxon>Bacillati</taxon>
        <taxon>Bacillota</taxon>
        <taxon>Clostridia</taxon>
        <taxon>Lachnospirales</taxon>
        <taxon>Defluviitaleaceae</taxon>
        <taxon>Defluviitalea</taxon>
    </lineage>
</organism>
<evidence type="ECO:0000313" key="4">
    <source>
        <dbReference type="Proteomes" id="UP000483018"/>
    </source>
</evidence>
<feature type="domain" description="Mur ligase central" evidence="2">
    <location>
        <begin position="8"/>
        <end position="206"/>
    </location>
</feature>
<dbReference type="PANTHER" id="PTHR23135">
    <property type="entry name" value="MUR LIGASE FAMILY MEMBER"/>
    <property type="match status" value="1"/>
</dbReference>
<comment type="pathway">
    <text evidence="1">Cell wall biogenesis; peptidoglycan biosynthesis.</text>
</comment>
<dbReference type="Gene3D" id="3.40.1190.10">
    <property type="entry name" value="Mur-like, catalytic domain"/>
    <property type="match status" value="1"/>
</dbReference>
<evidence type="ECO:0000259" key="2">
    <source>
        <dbReference type="Pfam" id="PF08245"/>
    </source>
</evidence>
<comment type="caution">
    <text evidence="3">The sequence shown here is derived from an EMBL/GenBank/DDBJ whole genome shotgun (WGS) entry which is preliminary data.</text>
</comment>
<evidence type="ECO:0000256" key="1">
    <source>
        <dbReference type="ARBA" id="ARBA00004752"/>
    </source>
</evidence>
<sequence>MVKVGILGNHGKTAAVNLLAQLCKSSGMKVSVLKENLSTWLHNKEITFQEYIHALSKSNIEMLIVKITEEGLVNNWFSNVDFDVLIYTMGRTEEDYNYNALYSEERKLFFTLAKDAVSIVNVDDRSVFKLLKGNKTHLITYGFNPKASITASSIQEDEFSRRVQCCVQRTITTFSGRELEPQEFSVTLPLKNDQEVYSALAAITAALINDVAIPNKILIKKYF</sequence>
<dbReference type="InterPro" id="IPR013221">
    <property type="entry name" value="Mur_ligase_cen"/>
</dbReference>
<dbReference type="GO" id="GO:0016881">
    <property type="term" value="F:acid-amino acid ligase activity"/>
    <property type="evidence" value="ECO:0007669"/>
    <property type="project" value="InterPro"/>
</dbReference>
<dbReference type="OrthoDB" id="1706403at2"/>
<dbReference type="GO" id="GO:0005524">
    <property type="term" value="F:ATP binding"/>
    <property type="evidence" value="ECO:0007669"/>
    <property type="project" value="InterPro"/>
</dbReference>
<dbReference type="PANTHER" id="PTHR23135:SF4">
    <property type="entry name" value="UDP-N-ACETYLMURAMOYL-L-ALANYL-D-GLUTAMATE--2,6-DIAMINOPIMELATE LIGASE MURE HOMOLOG, CHLOROPLASTIC"/>
    <property type="match status" value="1"/>
</dbReference>
<dbReference type="EMBL" id="WSLF01000008">
    <property type="protein sequence ID" value="KAE9633410.1"/>
    <property type="molecule type" value="Genomic_DNA"/>
</dbReference>
<dbReference type="SUPFAM" id="SSF53623">
    <property type="entry name" value="MurD-like peptide ligases, catalytic domain"/>
    <property type="match status" value="1"/>
</dbReference>
<dbReference type="AlphaFoldDB" id="A0A7C8HE16"/>
<reference evidence="3 4" key="1">
    <citation type="submission" date="2019-12" db="EMBL/GenBank/DDBJ databases">
        <title>Defluviitalea raffinosedens, isolated from a biogas fermenter, genome sequencing and characterization.</title>
        <authorList>
            <person name="Rettenmaier R."/>
            <person name="Schneider M."/>
            <person name="Neuhaus K."/>
            <person name="Liebl W."/>
            <person name="Zverlov V."/>
        </authorList>
    </citation>
    <scope>NUCLEOTIDE SEQUENCE [LARGE SCALE GENOMIC DNA]</scope>
    <source>
        <strain evidence="3 4">249c-K6</strain>
    </source>
</reference>
<dbReference type="Proteomes" id="UP000483018">
    <property type="component" value="Unassembled WGS sequence"/>
</dbReference>
<dbReference type="Pfam" id="PF08245">
    <property type="entry name" value="Mur_ligase_M"/>
    <property type="match status" value="1"/>
</dbReference>
<gene>
    <name evidence="3" type="ORF">GND95_09225</name>
</gene>
<evidence type="ECO:0000313" key="3">
    <source>
        <dbReference type="EMBL" id="KAE9633410.1"/>
    </source>
</evidence>
<dbReference type="RefSeq" id="WP_158740669.1">
    <property type="nucleotide sequence ID" value="NZ_JAFBEP010000028.1"/>
</dbReference>